<feature type="compositionally biased region" description="Low complexity" evidence="11">
    <location>
        <begin position="114"/>
        <end position="126"/>
    </location>
</feature>
<feature type="binding site" evidence="9">
    <location>
        <position position="360"/>
    </location>
    <ligand>
        <name>a divalent metal cation</name>
        <dbReference type="ChEBI" id="CHEBI:60240"/>
        <label>1</label>
    </ligand>
</feature>
<dbReference type="VEuPathDB" id="CryptoDB:Vbra_11010"/>
<evidence type="ECO:0000256" key="11">
    <source>
        <dbReference type="SAM" id="MobiDB-lite"/>
    </source>
</evidence>
<dbReference type="PANTHER" id="PTHR45777:SF2">
    <property type="entry name" value="METHIONINE AMINOPEPTIDASE 2"/>
    <property type="match status" value="1"/>
</dbReference>
<evidence type="ECO:0000256" key="6">
    <source>
        <dbReference type="ARBA" id="ARBA00022670"/>
    </source>
</evidence>
<feature type="binding site" evidence="9">
    <location>
        <position position="329"/>
    </location>
    <ligand>
        <name>substrate</name>
    </ligand>
</feature>
<comment type="subcellular location">
    <subcellularLocation>
        <location evidence="9">Cytoplasm</location>
    </subcellularLocation>
</comment>
<keyword evidence="7 9" id="KW-0479">Metal-binding</keyword>
<evidence type="ECO:0000256" key="5">
    <source>
        <dbReference type="ARBA" id="ARBA00022490"/>
    </source>
</evidence>
<dbReference type="Gene3D" id="3.90.230.10">
    <property type="entry name" value="Creatinase/methionine aminopeptidase superfamily"/>
    <property type="match status" value="1"/>
</dbReference>
<dbReference type="InterPro" id="IPR050247">
    <property type="entry name" value="Met_Aminopeptidase_Type2"/>
</dbReference>
<comment type="function">
    <text evidence="9 10">Cotranslationally removes the N-terminal methionine from nascent proteins. The N-terminal methionine is often cleaved when the second residue in the primary sequence is small and uncharged (Met-Ala-, Cys, Gly, Pro, Ser, Thr, or Val).</text>
</comment>
<dbReference type="FunCoup" id="A0A0G4EAK7">
    <property type="interactions" value="670"/>
</dbReference>
<dbReference type="Proteomes" id="UP000041254">
    <property type="component" value="Unassembled WGS sequence"/>
</dbReference>
<dbReference type="HAMAP" id="MF_03175">
    <property type="entry name" value="MetAP_2_euk"/>
    <property type="match status" value="1"/>
</dbReference>
<dbReference type="Pfam" id="PF00557">
    <property type="entry name" value="Peptidase_M24"/>
    <property type="match status" value="1"/>
</dbReference>
<feature type="binding site" evidence="9">
    <location>
        <position position="360"/>
    </location>
    <ligand>
        <name>a divalent metal cation</name>
        <dbReference type="ChEBI" id="CHEBI:60240"/>
        <label>2</label>
        <note>catalytic</note>
    </ligand>
</feature>
<proteinExistence type="inferred from homology"/>
<evidence type="ECO:0000313" key="14">
    <source>
        <dbReference type="Proteomes" id="UP000041254"/>
    </source>
</evidence>
<dbReference type="EC" id="3.4.11.18" evidence="9"/>
<keyword evidence="14" id="KW-1185">Reference proteome</keyword>
<feature type="domain" description="Peptidase M24" evidence="12">
    <location>
        <begin position="266"/>
        <end position="476"/>
    </location>
</feature>
<dbReference type="NCBIfam" id="TIGR00501">
    <property type="entry name" value="met_pdase_II"/>
    <property type="match status" value="1"/>
</dbReference>
<evidence type="ECO:0000256" key="2">
    <source>
        <dbReference type="ARBA" id="ARBA00001936"/>
    </source>
</evidence>
<dbReference type="GO" id="GO:0046872">
    <property type="term" value="F:metal ion binding"/>
    <property type="evidence" value="ECO:0007669"/>
    <property type="project" value="UniProtKB-UniRule"/>
</dbReference>
<dbReference type="InterPro" id="IPR036390">
    <property type="entry name" value="WH_DNA-bd_sf"/>
</dbReference>
<evidence type="ECO:0000259" key="12">
    <source>
        <dbReference type="Pfam" id="PF00557"/>
    </source>
</evidence>
<gene>
    <name evidence="13" type="ORF">Vbra_11010</name>
</gene>
<dbReference type="GO" id="GO:0005737">
    <property type="term" value="C:cytoplasm"/>
    <property type="evidence" value="ECO:0007669"/>
    <property type="project" value="UniProtKB-SubCell"/>
</dbReference>
<dbReference type="OMA" id="GNGWVYD"/>
<dbReference type="InParanoid" id="A0A0G4EAK7"/>
<feature type="binding site" evidence="9">
    <location>
        <position position="462"/>
    </location>
    <ligand>
        <name>a divalent metal cation</name>
        <dbReference type="ChEBI" id="CHEBI:60240"/>
        <label>2</label>
        <note>catalytic</note>
    </ligand>
</feature>
<feature type="binding site" evidence="9">
    <location>
        <position position="557"/>
    </location>
    <ligand>
        <name>a divalent metal cation</name>
        <dbReference type="ChEBI" id="CHEBI:60240"/>
        <label>2</label>
        <note>catalytic</note>
    </ligand>
</feature>
<dbReference type="SUPFAM" id="SSF46785">
    <property type="entry name" value="Winged helix' DNA-binding domain"/>
    <property type="match status" value="1"/>
</dbReference>
<evidence type="ECO:0000256" key="1">
    <source>
        <dbReference type="ARBA" id="ARBA00000294"/>
    </source>
</evidence>
<comment type="similarity">
    <text evidence="9">Belongs to the peptidase M24A family. Methionine aminopeptidase eukaryotic type 2 subfamily.</text>
</comment>
<accession>A0A0G4EAK7</accession>
<evidence type="ECO:0000256" key="9">
    <source>
        <dbReference type="HAMAP-Rule" id="MF_03175"/>
    </source>
</evidence>
<dbReference type="InterPro" id="IPR000994">
    <property type="entry name" value="Pept_M24"/>
</dbReference>
<keyword evidence="5 9" id="KW-0963">Cytoplasm</keyword>
<feature type="compositionally biased region" description="Low complexity" evidence="11">
    <location>
        <begin position="91"/>
        <end position="100"/>
    </location>
</feature>
<feature type="compositionally biased region" description="Basic residues" evidence="11">
    <location>
        <begin position="67"/>
        <end position="77"/>
    </location>
</feature>
<dbReference type="GO" id="GO:0004239">
    <property type="term" value="F:initiator methionyl aminopeptidase activity"/>
    <property type="evidence" value="ECO:0007669"/>
    <property type="project" value="UniProtKB-UniRule"/>
</dbReference>
<feature type="compositionally biased region" description="Acidic residues" evidence="11">
    <location>
        <begin position="40"/>
        <end position="56"/>
    </location>
</feature>
<sequence>MAPGEMAPNEIAQALAVDKVATNGVANGVETDRRANNGDVEAEEPDNDLDEGEGEGEGGGAQEGDKKKKRRKKKKKAPAAPQPAAPVGPDAATEVTEVTTITNGVADEAKAEAEASPAVVEAANEVQEGEGEGGDEGGATSAAAKKKRRKKKKAAATQNDDDALLEEAASSAAQAQQPSSAPESRKPLVQTTLPAQDNSVFRLVGSWSEVKDTYQTSPPKVPIHELYADEQYPRGEEVEYVGENAKRVTDEEKREQERLHNVDYNQARRAAECHRQVRKYAQSYIRPGMPMVEICQRLEQKTHELIAANGLDCGWGFPTGCSINNCAAHYTPNYGDKTLLQESDLCKLDFGVHVGGRIIDCAFSIAFDSKYDSLILASKDGTNTGLKEAGVDARFSEIGAAIQEAIESYEVELDGKTYRVLPVRNLNGHSIMPYQVHGGKSVPIVKNNDSTKMEEGEFYAIETFASTGKGYVIEDMECSHYMKRWDAGHVPLRLQSAKTLLRAIDTHFGTLAFCRRWLDDLGQQRHLMALKTLVDNNIVTPYPPLCDMKNSYVSQMEHTLLLRPTCKEIISRGDDF</sequence>
<evidence type="ECO:0000256" key="7">
    <source>
        <dbReference type="ARBA" id="ARBA00022723"/>
    </source>
</evidence>
<evidence type="ECO:0000256" key="4">
    <source>
        <dbReference type="ARBA" id="ARBA00022438"/>
    </source>
</evidence>
<dbReference type="GO" id="GO:0070006">
    <property type="term" value="F:metalloaminopeptidase activity"/>
    <property type="evidence" value="ECO:0007669"/>
    <property type="project" value="UniProtKB-UniRule"/>
</dbReference>
<evidence type="ECO:0000256" key="3">
    <source>
        <dbReference type="ARBA" id="ARBA00001954"/>
    </source>
</evidence>
<feature type="binding site" evidence="9">
    <location>
        <position position="429"/>
    </location>
    <ligand>
        <name>a divalent metal cation</name>
        <dbReference type="ChEBI" id="CHEBI:60240"/>
        <label>2</label>
        <note>catalytic</note>
    </ligand>
</feature>
<dbReference type="PRINTS" id="PR00599">
    <property type="entry name" value="MAPEPTIDASE"/>
</dbReference>
<dbReference type="GO" id="GO:0006508">
    <property type="term" value="P:proteolysis"/>
    <property type="evidence" value="ECO:0007669"/>
    <property type="project" value="UniProtKB-KW"/>
</dbReference>
<dbReference type="OrthoDB" id="7848262at2759"/>
<protein>
    <recommendedName>
        <fullName evidence="9">Methionine aminopeptidase 2</fullName>
        <shortName evidence="9">MAP 2</shortName>
        <shortName evidence="9">MetAP 2</shortName>
        <ecNumber evidence="9">3.4.11.18</ecNumber>
    </recommendedName>
    <alternativeName>
        <fullName evidence="9">Peptidase M</fullName>
    </alternativeName>
</protein>
<dbReference type="AlphaFoldDB" id="A0A0G4EAK7"/>
<comment type="cofactor">
    <cofactor evidence="9">
        <name>Co(2+)</name>
        <dbReference type="ChEBI" id="CHEBI:48828"/>
    </cofactor>
    <cofactor evidence="9">
        <name>Zn(2+)</name>
        <dbReference type="ChEBI" id="CHEBI:29105"/>
    </cofactor>
    <cofactor evidence="9">
        <name>Mn(2+)</name>
        <dbReference type="ChEBI" id="CHEBI:29035"/>
    </cofactor>
    <cofactor evidence="9">
        <name>Fe(2+)</name>
        <dbReference type="ChEBI" id="CHEBI:29033"/>
    </cofactor>
    <text evidence="9">Binds 2 divalent metal cations per subunit. Has a high-affinity and a low affinity metal-binding site. The true nature of the physiological cofactor is under debate. The enzyme is active with cobalt, zinc, manganese or divalent iron ions. Most likely, methionine aminopeptidases function as mononuclear Fe(2+)-metalloproteases under physiological conditions, and the catalytically relevant metal-binding site has been assigned to the histidine-containing high-affinity site.</text>
</comment>
<keyword evidence="4 9" id="KW-0031">Aminopeptidase</keyword>
<evidence type="ECO:0000256" key="8">
    <source>
        <dbReference type="ARBA" id="ARBA00022801"/>
    </source>
</evidence>
<feature type="binding site" evidence="9">
    <location>
        <position position="349"/>
    </location>
    <ligand>
        <name>a divalent metal cation</name>
        <dbReference type="ChEBI" id="CHEBI:60240"/>
        <label>1</label>
    </ligand>
</feature>
<organism evidence="13 14">
    <name type="scientific">Vitrella brassicaformis (strain CCMP3155)</name>
    <dbReference type="NCBI Taxonomy" id="1169540"/>
    <lineage>
        <taxon>Eukaryota</taxon>
        <taxon>Sar</taxon>
        <taxon>Alveolata</taxon>
        <taxon>Colpodellida</taxon>
        <taxon>Vitrellaceae</taxon>
        <taxon>Vitrella</taxon>
    </lineage>
</organism>
<keyword evidence="6 9" id="KW-0645">Protease</keyword>
<feature type="compositionally biased region" description="Basic residues" evidence="11">
    <location>
        <begin position="144"/>
        <end position="154"/>
    </location>
</feature>
<dbReference type="PhylomeDB" id="A0A0G4EAK7"/>
<dbReference type="InterPro" id="IPR001714">
    <property type="entry name" value="Pept_M24_MAP"/>
</dbReference>
<feature type="compositionally biased region" description="Low complexity" evidence="11">
    <location>
        <begin position="166"/>
        <end position="182"/>
    </location>
</feature>
<name>A0A0G4EAK7_VITBC</name>
<evidence type="ECO:0000256" key="10">
    <source>
        <dbReference type="RuleBase" id="RU003653"/>
    </source>
</evidence>
<evidence type="ECO:0000313" key="13">
    <source>
        <dbReference type="EMBL" id="CEL92284.1"/>
    </source>
</evidence>
<dbReference type="InterPro" id="IPR002468">
    <property type="entry name" value="Pept_M24A_MAP2"/>
</dbReference>
<dbReference type="STRING" id="1169540.A0A0G4EAK7"/>
<feature type="binding site" evidence="9">
    <location>
        <position position="437"/>
    </location>
    <ligand>
        <name>substrate</name>
    </ligand>
</feature>
<keyword evidence="8 9" id="KW-0378">Hydrolase</keyword>
<feature type="binding site" evidence="9">
    <location>
        <position position="557"/>
    </location>
    <ligand>
        <name>a divalent metal cation</name>
        <dbReference type="ChEBI" id="CHEBI:60240"/>
        <label>1</label>
    </ligand>
</feature>
<dbReference type="Gene3D" id="1.10.10.10">
    <property type="entry name" value="Winged helix-like DNA-binding domain superfamily/Winged helix DNA-binding domain"/>
    <property type="match status" value="1"/>
</dbReference>
<comment type="catalytic activity">
    <reaction evidence="1 9 10">
        <text>Release of N-terminal amino acids, preferentially methionine, from peptides and arylamides.</text>
        <dbReference type="EC" id="3.4.11.18"/>
    </reaction>
</comment>
<dbReference type="FunFam" id="1.10.10.10:FF:000370">
    <property type="entry name" value="Methionine aminopeptidase 2"/>
    <property type="match status" value="1"/>
</dbReference>
<comment type="cofactor">
    <cofactor evidence="3">
        <name>Fe(2+)</name>
        <dbReference type="ChEBI" id="CHEBI:29033"/>
    </cofactor>
</comment>
<dbReference type="InterPro" id="IPR036388">
    <property type="entry name" value="WH-like_DNA-bd_sf"/>
</dbReference>
<feature type="region of interest" description="Disordered" evidence="11">
    <location>
        <begin position="17"/>
        <end position="193"/>
    </location>
</feature>
<dbReference type="PANTHER" id="PTHR45777">
    <property type="entry name" value="METHIONINE AMINOPEPTIDASE 2"/>
    <property type="match status" value="1"/>
</dbReference>
<dbReference type="InterPro" id="IPR036005">
    <property type="entry name" value="Creatinase/aminopeptidase-like"/>
</dbReference>
<reference evidence="13 14" key="1">
    <citation type="submission" date="2014-11" db="EMBL/GenBank/DDBJ databases">
        <authorList>
            <person name="Zhu J."/>
            <person name="Qi W."/>
            <person name="Song R."/>
        </authorList>
    </citation>
    <scope>NUCLEOTIDE SEQUENCE [LARGE SCALE GENOMIC DNA]</scope>
</reference>
<dbReference type="CDD" id="cd01088">
    <property type="entry name" value="MetAP2"/>
    <property type="match status" value="1"/>
</dbReference>
<comment type="cofactor">
    <cofactor evidence="2">
        <name>Mn(2+)</name>
        <dbReference type="ChEBI" id="CHEBI:29035"/>
    </cofactor>
</comment>
<dbReference type="EMBL" id="CDMY01000061">
    <property type="protein sequence ID" value="CEL92284.1"/>
    <property type="molecule type" value="Genomic_DNA"/>
</dbReference>
<dbReference type="SUPFAM" id="SSF55920">
    <property type="entry name" value="Creatinase/aminopeptidase"/>
    <property type="match status" value="1"/>
</dbReference>